<proteinExistence type="predicted"/>
<dbReference type="Proteomes" id="UP000800200">
    <property type="component" value="Unassembled WGS sequence"/>
</dbReference>
<organism evidence="2 3">
    <name type="scientific">Zopfia rhizophila CBS 207.26</name>
    <dbReference type="NCBI Taxonomy" id="1314779"/>
    <lineage>
        <taxon>Eukaryota</taxon>
        <taxon>Fungi</taxon>
        <taxon>Dikarya</taxon>
        <taxon>Ascomycota</taxon>
        <taxon>Pezizomycotina</taxon>
        <taxon>Dothideomycetes</taxon>
        <taxon>Dothideomycetes incertae sedis</taxon>
        <taxon>Zopfiaceae</taxon>
        <taxon>Zopfia</taxon>
    </lineage>
</organism>
<keyword evidence="1" id="KW-0732">Signal</keyword>
<reference evidence="2" key="1">
    <citation type="journal article" date="2020" name="Stud. Mycol.">
        <title>101 Dothideomycetes genomes: a test case for predicting lifestyles and emergence of pathogens.</title>
        <authorList>
            <person name="Haridas S."/>
            <person name="Albert R."/>
            <person name="Binder M."/>
            <person name="Bloem J."/>
            <person name="Labutti K."/>
            <person name="Salamov A."/>
            <person name="Andreopoulos B."/>
            <person name="Baker S."/>
            <person name="Barry K."/>
            <person name="Bills G."/>
            <person name="Bluhm B."/>
            <person name="Cannon C."/>
            <person name="Castanera R."/>
            <person name="Culley D."/>
            <person name="Daum C."/>
            <person name="Ezra D."/>
            <person name="Gonzalez J."/>
            <person name="Henrissat B."/>
            <person name="Kuo A."/>
            <person name="Liang C."/>
            <person name="Lipzen A."/>
            <person name="Lutzoni F."/>
            <person name="Magnuson J."/>
            <person name="Mondo S."/>
            <person name="Nolan M."/>
            <person name="Ohm R."/>
            <person name="Pangilinan J."/>
            <person name="Park H.-J."/>
            <person name="Ramirez L."/>
            <person name="Alfaro M."/>
            <person name="Sun H."/>
            <person name="Tritt A."/>
            <person name="Yoshinaga Y."/>
            <person name="Zwiers L.-H."/>
            <person name="Turgeon B."/>
            <person name="Goodwin S."/>
            <person name="Spatafora J."/>
            <person name="Crous P."/>
            <person name="Grigoriev I."/>
        </authorList>
    </citation>
    <scope>NUCLEOTIDE SEQUENCE</scope>
    <source>
        <strain evidence="2">CBS 207.26</strain>
    </source>
</reference>
<protein>
    <submittedName>
        <fullName evidence="2">Uncharacterized protein</fullName>
    </submittedName>
</protein>
<name>A0A6A6EU52_9PEZI</name>
<keyword evidence="3" id="KW-1185">Reference proteome</keyword>
<accession>A0A6A6EU52</accession>
<gene>
    <name evidence="2" type="ORF">K469DRAFT_550431</name>
</gene>
<evidence type="ECO:0000313" key="3">
    <source>
        <dbReference type="Proteomes" id="UP000800200"/>
    </source>
</evidence>
<dbReference type="EMBL" id="ML994613">
    <property type="protein sequence ID" value="KAF2193416.1"/>
    <property type="molecule type" value="Genomic_DNA"/>
</dbReference>
<dbReference type="AlphaFoldDB" id="A0A6A6EU52"/>
<dbReference type="OrthoDB" id="2153847at2759"/>
<sequence>MKASATLVFLAGIAATNARLLYIRNPQVNSQAFAGALGGVEATPVLDSGNPDRPFEVNGDTFVNIGAALQRSCDQQFNGCANLANGGDETISTADCQAQKGEF</sequence>
<feature type="chain" id="PRO_5025432301" evidence="1">
    <location>
        <begin position="19"/>
        <end position="103"/>
    </location>
</feature>
<evidence type="ECO:0000256" key="1">
    <source>
        <dbReference type="SAM" id="SignalP"/>
    </source>
</evidence>
<feature type="signal peptide" evidence="1">
    <location>
        <begin position="1"/>
        <end position="18"/>
    </location>
</feature>
<evidence type="ECO:0000313" key="2">
    <source>
        <dbReference type="EMBL" id="KAF2193416.1"/>
    </source>
</evidence>